<keyword evidence="5" id="KW-0238">DNA-binding</keyword>
<dbReference type="InterPro" id="IPR050936">
    <property type="entry name" value="AP-1-like"/>
</dbReference>
<keyword evidence="7" id="KW-0539">Nucleus</keyword>
<evidence type="ECO:0000256" key="4">
    <source>
        <dbReference type="ARBA" id="ARBA00023015"/>
    </source>
</evidence>
<dbReference type="SMART" id="SM00338">
    <property type="entry name" value="BRLZ"/>
    <property type="match status" value="1"/>
</dbReference>
<dbReference type="GO" id="GO:0090575">
    <property type="term" value="C:RNA polymerase II transcription regulator complex"/>
    <property type="evidence" value="ECO:0007669"/>
    <property type="project" value="TreeGrafter"/>
</dbReference>
<evidence type="ECO:0000256" key="3">
    <source>
        <dbReference type="ARBA" id="ARBA00007163"/>
    </source>
</evidence>
<accession>A0A0D2FWE1</accession>
<name>A0A0D2FWE1_9EURO</name>
<dbReference type="Proteomes" id="UP000054266">
    <property type="component" value="Unassembled WGS sequence"/>
</dbReference>
<dbReference type="InterPro" id="IPR046347">
    <property type="entry name" value="bZIP_sf"/>
</dbReference>
<gene>
    <name evidence="11" type="ORF">PV04_03043</name>
</gene>
<dbReference type="PROSITE" id="PS50217">
    <property type="entry name" value="BZIP"/>
    <property type="match status" value="1"/>
</dbReference>
<dbReference type="EMBL" id="KN846957">
    <property type="protein sequence ID" value="KIW70805.1"/>
    <property type="molecule type" value="Genomic_DNA"/>
</dbReference>
<dbReference type="HOGENOM" id="CLU_1165705_0_0_1"/>
<dbReference type="Gene3D" id="1.20.5.170">
    <property type="match status" value="1"/>
</dbReference>
<evidence type="ECO:0000313" key="12">
    <source>
        <dbReference type="Proteomes" id="UP000054266"/>
    </source>
</evidence>
<keyword evidence="4" id="KW-0805">Transcription regulation</keyword>
<comment type="function">
    <text evidence="1">Putative transcription factor.</text>
</comment>
<proteinExistence type="inferred from homology"/>
<comment type="similarity">
    <text evidence="3">Belongs to the bZIP family.</text>
</comment>
<dbReference type="CDD" id="cd14688">
    <property type="entry name" value="bZIP_YAP"/>
    <property type="match status" value="1"/>
</dbReference>
<sequence>MDSQHRLQIDTYESWPVLPYDLGHPDPTDAASTGLGPVVDMYSDTSTVLTYGDFVPFDPDKMEKFLIDVVESNHERSTPSSSAVFHGRMDPSGTLTPIAKRGPKTASDRGSPLPDMMMDISGERRRAQNRAAQRAHRERQKRYVAQLEKRFFALQANYNHLDEKYKAVQREYEALISFVQSQQTPVDSPLLRTSAEPVLAFSSPDLQPLSEFSLCEQELDRVLAFRVDETPSPKLRGP</sequence>
<evidence type="ECO:0000256" key="1">
    <source>
        <dbReference type="ARBA" id="ARBA00004049"/>
    </source>
</evidence>
<dbReference type="PROSITE" id="PS00036">
    <property type="entry name" value="BZIP_BASIC"/>
    <property type="match status" value="1"/>
</dbReference>
<dbReference type="GO" id="GO:0001228">
    <property type="term" value="F:DNA-binding transcription activator activity, RNA polymerase II-specific"/>
    <property type="evidence" value="ECO:0007669"/>
    <property type="project" value="TreeGrafter"/>
</dbReference>
<keyword evidence="6" id="KW-0804">Transcription</keyword>
<evidence type="ECO:0000256" key="6">
    <source>
        <dbReference type="ARBA" id="ARBA00023163"/>
    </source>
</evidence>
<evidence type="ECO:0000256" key="2">
    <source>
        <dbReference type="ARBA" id="ARBA00004123"/>
    </source>
</evidence>
<evidence type="ECO:0000259" key="10">
    <source>
        <dbReference type="PROSITE" id="PS50217"/>
    </source>
</evidence>
<evidence type="ECO:0000313" key="11">
    <source>
        <dbReference type="EMBL" id="KIW70805.1"/>
    </source>
</evidence>
<feature type="region of interest" description="Disordered" evidence="9">
    <location>
        <begin position="76"/>
        <end position="114"/>
    </location>
</feature>
<reference evidence="11 12" key="1">
    <citation type="submission" date="2015-01" db="EMBL/GenBank/DDBJ databases">
        <title>The Genome Sequence of Capronia semiimmersa CBS27337.</title>
        <authorList>
            <consortium name="The Broad Institute Genomics Platform"/>
            <person name="Cuomo C."/>
            <person name="de Hoog S."/>
            <person name="Gorbushina A."/>
            <person name="Stielow B."/>
            <person name="Teixiera M."/>
            <person name="Abouelleil A."/>
            <person name="Chapman S.B."/>
            <person name="Priest M."/>
            <person name="Young S.K."/>
            <person name="Wortman J."/>
            <person name="Nusbaum C."/>
            <person name="Birren B."/>
        </authorList>
    </citation>
    <scope>NUCLEOTIDE SEQUENCE [LARGE SCALE GENOMIC DNA]</scope>
    <source>
        <strain evidence="11 12">CBS 27337</strain>
    </source>
</reference>
<evidence type="ECO:0000256" key="7">
    <source>
        <dbReference type="ARBA" id="ARBA00023242"/>
    </source>
</evidence>
<organism evidence="11 12">
    <name type="scientific">Phialophora macrospora</name>
    <dbReference type="NCBI Taxonomy" id="1851006"/>
    <lineage>
        <taxon>Eukaryota</taxon>
        <taxon>Fungi</taxon>
        <taxon>Dikarya</taxon>
        <taxon>Ascomycota</taxon>
        <taxon>Pezizomycotina</taxon>
        <taxon>Eurotiomycetes</taxon>
        <taxon>Chaetothyriomycetidae</taxon>
        <taxon>Chaetothyriales</taxon>
        <taxon>Herpotrichiellaceae</taxon>
        <taxon>Phialophora</taxon>
    </lineage>
</organism>
<dbReference type="PANTHER" id="PTHR40621">
    <property type="entry name" value="TRANSCRIPTION FACTOR KAPC-RELATED"/>
    <property type="match status" value="1"/>
</dbReference>
<keyword evidence="12" id="KW-1185">Reference proteome</keyword>
<dbReference type="AlphaFoldDB" id="A0A0D2FWE1"/>
<dbReference type="SUPFAM" id="SSF57959">
    <property type="entry name" value="Leucine zipper domain"/>
    <property type="match status" value="1"/>
</dbReference>
<dbReference type="GO" id="GO:0000976">
    <property type="term" value="F:transcription cis-regulatory region binding"/>
    <property type="evidence" value="ECO:0007669"/>
    <property type="project" value="InterPro"/>
</dbReference>
<evidence type="ECO:0000256" key="9">
    <source>
        <dbReference type="SAM" id="MobiDB-lite"/>
    </source>
</evidence>
<protein>
    <recommendedName>
        <fullName evidence="8">Putative transcription factor kapC</fullName>
    </recommendedName>
</protein>
<evidence type="ECO:0000256" key="5">
    <source>
        <dbReference type="ARBA" id="ARBA00023125"/>
    </source>
</evidence>
<dbReference type="PANTHER" id="PTHR40621:SF11">
    <property type="entry name" value="TRANSCRIPTION FACTOR KAPC-RELATED"/>
    <property type="match status" value="1"/>
</dbReference>
<dbReference type="Pfam" id="PF00170">
    <property type="entry name" value="bZIP_1"/>
    <property type="match status" value="1"/>
</dbReference>
<comment type="subcellular location">
    <subcellularLocation>
        <location evidence="2">Nucleus</location>
    </subcellularLocation>
</comment>
<dbReference type="InterPro" id="IPR004827">
    <property type="entry name" value="bZIP"/>
</dbReference>
<feature type="domain" description="BZIP" evidence="10">
    <location>
        <begin position="119"/>
        <end position="175"/>
    </location>
</feature>
<evidence type="ECO:0000256" key="8">
    <source>
        <dbReference type="ARBA" id="ARBA00044067"/>
    </source>
</evidence>